<feature type="signal peptide" evidence="1">
    <location>
        <begin position="1"/>
        <end position="22"/>
    </location>
</feature>
<evidence type="ECO:0000313" key="3">
    <source>
        <dbReference type="Proteomes" id="UP000598350"/>
    </source>
</evidence>
<dbReference type="RefSeq" id="WP_188314573.1">
    <property type="nucleotide sequence ID" value="NZ_JABTCG010000004.1"/>
</dbReference>
<dbReference type="InterPro" id="IPR036514">
    <property type="entry name" value="SGNH_hydro_sf"/>
</dbReference>
<feature type="chain" id="PRO_5046029364" evidence="1">
    <location>
        <begin position="23"/>
        <end position="559"/>
    </location>
</feature>
<dbReference type="PROSITE" id="PS51257">
    <property type="entry name" value="PROKAR_LIPOPROTEIN"/>
    <property type="match status" value="1"/>
</dbReference>
<organism evidence="2 3">
    <name type="scientific">Maribacter arenosus</name>
    <dbReference type="NCBI Taxonomy" id="1854708"/>
    <lineage>
        <taxon>Bacteria</taxon>
        <taxon>Pseudomonadati</taxon>
        <taxon>Bacteroidota</taxon>
        <taxon>Flavobacteriia</taxon>
        <taxon>Flavobacteriales</taxon>
        <taxon>Flavobacteriaceae</taxon>
        <taxon>Maribacter</taxon>
    </lineage>
</organism>
<keyword evidence="3" id="KW-1185">Reference proteome</keyword>
<evidence type="ECO:0000313" key="2">
    <source>
        <dbReference type="EMBL" id="MBD0851456.1"/>
    </source>
</evidence>
<accession>A0ABR7VCU0</accession>
<gene>
    <name evidence="2" type="ORF">HPE63_12320</name>
</gene>
<sequence length="559" mass="58228">MKIINIKYIALLVAFIGFTACNDPEDVTLIEEEVVAELPALSSGSADFSNYVAIGASFTAGYTDGALFKAAQENSFPNILSKQFAKVGGGAFTQPLMNDNFGGLAANGARIAEPRLVFGGAGPVPLESLIGPVTVTTDLTANPTGPFNNMGIPGAKSFHLLDLGIPGSGYGDIMGLGVYANPYFIRMASSPSASVLGDVMAQNPSFFTLSEIAGNDVLSYALSGGTGVDQTGNINPATYGINDITDPNVFAQAFNATVTTLTSNGANGVIANIPYITDLPHFTTVPHNPLDPSNPDFGPQIPLLNSIFGALNQIFAQVDPSRIILFSETEASAVVIKDESLADISAIISGGLLSNLPAFEAFIGQFNLPPQAAPGVAGLLGLVYGQARQATEDDLFVLPSSNVIGEVNTDTFAQLSSPPFSLPPALAGQFSVEGITLPLEDKWVLLPSEQLEIKTATDAFNSTIADAATTNGLAFVDFKSILEQASTTGIPTGNYTLTTNLVTGGLVSLDGIHLTARGYAVMANEFMKAIDATYGSNFEESGNFVDAGNYPTNFSPTLQ</sequence>
<dbReference type="SUPFAM" id="SSF52266">
    <property type="entry name" value="SGNH hydrolase"/>
    <property type="match status" value="2"/>
</dbReference>
<dbReference type="EMBL" id="JABTCG010000004">
    <property type="protein sequence ID" value="MBD0851456.1"/>
    <property type="molecule type" value="Genomic_DNA"/>
</dbReference>
<comment type="caution">
    <text evidence="2">The sequence shown here is derived from an EMBL/GenBank/DDBJ whole genome shotgun (WGS) entry which is preliminary data.</text>
</comment>
<evidence type="ECO:0000256" key="1">
    <source>
        <dbReference type="SAM" id="SignalP"/>
    </source>
</evidence>
<reference evidence="2 3" key="1">
    <citation type="submission" date="2020-05" db="EMBL/GenBank/DDBJ databases">
        <title>The draft genome sequence of Maribacter arenosus CAU 1321.</title>
        <authorList>
            <person name="Mu L."/>
        </authorList>
    </citation>
    <scope>NUCLEOTIDE SEQUENCE [LARGE SCALE GENOMIC DNA]</scope>
    <source>
        <strain evidence="2 3">CAU 1321</strain>
    </source>
</reference>
<dbReference type="Gene3D" id="3.40.50.1110">
    <property type="entry name" value="SGNH hydrolase"/>
    <property type="match status" value="1"/>
</dbReference>
<protein>
    <submittedName>
        <fullName evidence="2">G-D-S-L family lipolytic protein</fullName>
    </submittedName>
</protein>
<keyword evidence="1" id="KW-0732">Signal</keyword>
<proteinExistence type="predicted"/>
<dbReference type="Proteomes" id="UP000598350">
    <property type="component" value="Unassembled WGS sequence"/>
</dbReference>
<name>A0ABR7VCU0_9FLAO</name>